<reference evidence="1 2" key="1">
    <citation type="submission" date="2018-09" db="EMBL/GenBank/DDBJ databases">
        <authorList>
            <person name="Zhu H."/>
        </authorList>
    </citation>
    <scope>NUCLEOTIDE SEQUENCE [LARGE SCALE GENOMIC DNA]</scope>
    <source>
        <strain evidence="1 2">K1S02-6</strain>
    </source>
</reference>
<organism evidence="1 2">
    <name type="scientific">Pseudomonas cavernicola</name>
    <dbReference type="NCBI Taxonomy" id="2320866"/>
    <lineage>
        <taxon>Bacteria</taxon>
        <taxon>Pseudomonadati</taxon>
        <taxon>Pseudomonadota</taxon>
        <taxon>Gammaproteobacteria</taxon>
        <taxon>Pseudomonadales</taxon>
        <taxon>Pseudomonadaceae</taxon>
        <taxon>Pseudomonas</taxon>
    </lineage>
</organism>
<name>A0A418XF08_9PSED</name>
<accession>A0A418XF08</accession>
<evidence type="ECO:0000313" key="2">
    <source>
        <dbReference type="Proteomes" id="UP000284021"/>
    </source>
</evidence>
<dbReference type="AlphaFoldDB" id="A0A418XF08"/>
<gene>
    <name evidence="1" type="ORF">D3879_14735</name>
</gene>
<dbReference type="EMBL" id="QYUR01000003">
    <property type="protein sequence ID" value="RJG10933.1"/>
    <property type="molecule type" value="Genomic_DNA"/>
</dbReference>
<protein>
    <submittedName>
        <fullName evidence="1">Uncharacterized protein</fullName>
    </submittedName>
</protein>
<sequence>MKGSELTQVGYYWYFPDDGDEGDWQGEPQIVELWRDDAGLEALFTGSDVGDLPENALGDFIGPLEIPAHKST</sequence>
<proteinExistence type="predicted"/>
<dbReference type="RefSeq" id="WP_119955065.1">
    <property type="nucleotide sequence ID" value="NZ_QYUR01000003.1"/>
</dbReference>
<dbReference type="Proteomes" id="UP000284021">
    <property type="component" value="Unassembled WGS sequence"/>
</dbReference>
<comment type="caution">
    <text evidence="1">The sequence shown here is derived from an EMBL/GenBank/DDBJ whole genome shotgun (WGS) entry which is preliminary data.</text>
</comment>
<keyword evidence="2" id="KW-1185">Reference proteome</keyword>
<evidence type="ECO:0000313" key="1">
    <source>
        <dbReference type="EMBL" id="RJG10933.1"/>
    </source>
</evidence>